<dbReference type="SMART" id="SM00357">
    <property type="entry name" value="CSP"/>
    <property type="match status" value="1"/>
</dbReference>
<dbReference type="Gene3D" id="2.40.50.140">
    <property type="entry name" value="Nucleic acid-binding proteins"/>
    <property type="match status" value="1"/>
</dbReference>
<dbReference type="InterPro" id="IPR012340">
    <property type="entry name" value="NA-bd_OB-fold"/>
</dbReference>
<evidence type="ECO:0000313" key="3">
    <source>
        <dbReference type="EMBL" id="VAW62533.1"/>
    </source>
</evidence>
<feature type="transmembrane region" description="Helical" evidence="1">
    <location>
        <begin position="36"/>
        <end position="55"/>
    </location>
</feature>
<dbReference type="PROSITE" id="PS51857">
    <property type="entry name" value="CSD_2"/>
    <property type="match status" value="1"/>
</dbReference>
<proteinExistence type="predicted"/>
<evidence type="ECO:0000259" key="2">
    <source>
        <dbReference type="PROSITE" id="PS51857"/>
    </source>
</evidence>
<dbReference type="PANTHER" id="PTHR46565:SF20">
    <property type="entry name" value="COLD SHOCK DOMAIN-CONTAINING PROTEIN 4"/>
    <property type="match status" value="1"/>
</dbReference>
<dbReference type="AlphaFoldDB" id="A0A3B0XE22"/>
<feature type="domain" description="CSD" evidence="2">
    <location>
        <begin position="78"/>
        <end position="142"/>
    </location>
</feature>
<gene>
    <name evidence="3" type="ORF">MNBD_GAMMA09-3762</name>
</gene>
<feature type="transmembrane region" description="Helical" evidence="1">
    <location>
        <begin position="5"/>
        <end position="24"/>
    </location>
</feature>
<keyword evidence="1" id="KW-0812">Transmembrane</keyword>
<dbReference type="CDD" id="cd04458">
    <property type="entry name" value="CSP_CDS"/>
    <property type="match status" value="1"/>
</dbReference>
<evidence type="ECO:0000256" key="1">
    <source>
        <dbReference type="SAM" id="Phobius"/>
    </source>
</evidence>
<keyword evidence="1" id="KW-0472">Membrane</keyword>
<organism evidence="3">
    <name type="scientific">hydrothermal vent metagenome</name>
    <dbReference type="NCBI Taxonomy" id="652676"/>
    <lineage>
        <taxon>unclassified sequences</taxon>
        <taxon>metagenomes</taxon>
        <taxon>ecological metagenomes</taxon>
    </lineage>
</organism>
<dbReference type="InterPro" id="IPR011129">
    <property type="entry name" value="CSD"/>
</dbReference>
<dbReference type="SUPFAM" id="SSF50249">
    <property type="entry name" value="Nucleic acid-binding proteins"/>
    <property type="match status" value="1"/>
</dbReference>
<dbReference type="Gene3D" id="6.20.370.130">
    <property type="match status" value="1"/>
</dbReference>
<dbReference type="InterPro" id="IPR019844">
    <property type="entry name" value="CSD_CS"/>
</dbReference>
<dbReference type="EMBL" id="UOFI01000023">
    <property type="protein sequence ID" value="VAW62533.1"/>
    <property type="molecule type" value="Genomic_DNA"/>
</dbReference>
<accession>A0A3B0XE22</accession>
<dbReference type="GO" id="GO:0003676">
    <property type="term" value="F:nucleic acid binding"/>
    <property type="evidence" value="ECO:0007669"/>
    <property type="project" value="InterPro"/>
</dbReference>
<dbReference type="InterPro" id="IPR002059">
    <property type="entry name" value="CSP_DNA-bd"/>
</dbReference>
<reference evidence="3" key="1">
    <citation type="submission" date="2018-06" db="EMBL/GenBank/DDBJ databases">
        <authorList>
            <person name="Zhirakovskaya E."/>
        </authorList>
    </citation>
    <scope>NUCLEOTIDE SEQUENCE</scope>
</reference>
<sequence>MNKAVIRLIFINITITLIATGIASQALTQENFPGNVGLIILFIIIFTSTFISALARPNMHLGKYPESAQNSINSDNSRESGIVKWFNTSKGFGFITRDNGDDVFVHFRSIRGQGHRALFEGQRVEFDITEGDKGLQAEDVAIAS</sequence>
<protein>
    <submittedName>
        <fullName evidence="3">Cold shock protein of CSP family</fullName>
    </submittedName>
</protein>
<dbReference type="PANTHER" id="PTHR46565">
    <property type="entry name" value="COLD SHOCK DOMAIN PROTEIN 2"/>
    <property type="match status" value="1"/>
</dbReference>
<dbReference type="PROSITE" id="PS00352">
    <property type="entry name" value="CSD_1"/>
    <property type="match status" value="1"/>
</dbReference>
<keyword evidence="1" id="KW-1133">Transmembrane helix</keyword>
<name>A0A3B0XE22_9ZZZZ</name>
<dbReference type="PRINTS" id="PR00050">
    <property type="entry name" value="COLDSHOCK"/>
</dbReference>
<dbReference type="Pfam" id="PF00313">
    <property type="entry name" value="CSD"/>
    <property type="match status" value="1"/>
</dbReference>